<feature type="compositionally biased region" description="Low complexity" evidence="1">
    <location>
        <begin position="604"/>
        <end position="629"/>
    </location>
</feature>
<feature type="compositionally biased region" description="Basic and acidic residues" evidence="1">
    <location>
        <begin position="1581"/>
        <end position="1592"/>
    </location>
</feature>
<dbReference type="InterPro" id="IPR028928">
    <property type="entry name" value="CC2D2AN-C2"/>
</dbReference>
<reference evidence="3 4" key="1">
    <citation type="submission" date="2023-09" db="EMBL/GenBank/DDBJ databases">
        <title>Pangenome analysis of Batrachochytrium dendrobatidis and related Chytrids.</title>
        <authorList>
            <person name="Yacoub M.N."/>
            <person name="Stajich J.E."/>
            <person name="James T.Y."/>
        </authorList>
    </citation>
    <scope>NUCLEOTIDE SEQUENCE [LARGE SCALE GENOMIC DNA]</scope>
    <source>
        <strain evidence="3 4">JEL0888</strain>
    </source>
</reference>
<name>A0ABR4N3J2_9FUNG</name>
<feature type="compositionally biased region" description="Basic residues" evidence="1">
    <location>
        <begin position="148"/>
        <end position="158"/>
    </location>
</feature>
<dbReference type="InterPro" id="IPR035892">
    <property type="entry name" value="C2_domain_sf"/>
</dbReference>
<gene>
    <name evidence="3" type="ORF">HK105_206335</name>
</gene>
<dbReference type="Proteomes" id="UP001527925">
    <property type="component" value="Unassembled WGS sequence"/>
</dbReference>
<dbReference type="EMBL" id="JADGIZ020000037">
    <property type="protein sequence ID" value="KAL2914077.1"/>
    <property type="molecule type" value="Genomic_DNA"/>
</dbReference>
<proteinExistence type="predicted"/>
<evidence type="ECO:0000313" key="3">
    <source>
        <dbReference type="EMBL" id="KAL2914077.1"/>
    </source>
</evidence>
<dbReference type="SMART" id="SM00239">
    <property type="entry name" value="C2"/>
    <property type="match status" value="1"/>
</dbReference>
<keyword evidence="4" id="KW-1185">Reference proteome</keyword>
<dbReference type="Gene3D" id="2.60.40.150">
    <property type="entry name" value="C2 domain"/>
    <property type="match status" value="1"/>
</dbReference>
<dbReference type="PROSITE" id="PS50004">
    <property type="entry name" value="C2"/>
    <property type="match status" value="1"/>
</dbReference>
<comment type="caution">
    <text evidence="3">The sequence shown here is derived from an EMBL/GenBank/DDBJ whole genome shotgun (WGS) entry which is preliminary data.</text>
</comment>
<organism evidence="3 4">
    <name type="scientific">Polyrhizophydium stewartii</name>
    <dbReference type="NCBI Taxonomy" id="2732419"/>
    <lineage>
        <taxon>Eukaryota</taxon>
        <taxon>Fungi</taxon>
        <taxon>Fungi incertae sedis</taxon>
        <taxon>Chytridiomycota</taxon>
        <taxon>Chytridiomycota incertae sedis</taxon>
        <taxon>Chytridiomycetes</taxon>
        <taxon>Rhizophydiales</taxon>
        <taxon>Rhizophydiales incertae sedis</taxon>
        <taxon>Polyrhizophydium</taxon>
    </lineage>
</organism>
<feature type="compositionally biased region" description="Low complexity" evidence="1">
    <location>
        <begin position="1561"/>
        <end position="1570"/>
    </location>
</feature>
<feature type="compositionally biased region" description="Polar residues" evidence="1">
    <location>
        <begin position="735"/>
        <end position="754"/>
    </location>
</feature>
<feature type="compositionally biased region" description="Basic and acidic residues" evidence="1">
    <location>
        <begin position="587"/>
        <end position="603"/>
    </location>
</feature>
<dbReference type="PANTHER" id="PTHR20837">
    <property type="entry name" value="CENTROSOMAL PROTEIN-RELATED"/>
    <property type="match status" value="1"/>
</dbReference>
<feature type="compositionally biased region" description="Low complexity" evidence="1">
    <location>
        <begin position="14"/>
        <end position="29"/>
    </location>
</feature>
<protein>
    <recommendedName>
        <fullName evidence="2">C2 domain-containing protein</fullName>
    </recommendedName>
</protein>
<dbReference type="InterPro" id="IPR056290">
    <property type="entry name" value="CEPT76/DRC7_peptidase-like_dom"/>
</dbReference>
<dbReference type="SUPFAM" id="SSF49562">
    <property type="entry name" value="C2 domain (Calcium/lipid-binding domain, CaLB)"/>
    <property type="match status" value="1"/>
</dbReference>
<dbReference type="InterPro" id="IPR052434">
    <property type="entry name" value="Tectonic-like_complex_comp"/>
</dbReference>
<feature type="domain" description="C2" evidence="2">
    <location>
        <begin position="1194"/>
        <end position="1361"/>
    </location>
</feature>
<dbReference type="InterPro" id="IPR000008">
    <property type="entry name" value="C2_dom"/>
</dbReference>
<evidence type="ECO:0000313" key="4">
    <source>
        <dbReference type="Proteomes" id="UP001527925"/>
    </source>
</evidence>
<dbReference type="PANTHER" id="PTHR20837:SF0">
    <property type="entry name" value="COILED-COIL AND C2 DOMAIN-CONTAINING PROTEIN 2A"/>
    <property type="match status" value="1"/>
</dbReference>
<dbReference type="Pfam" id="PF00168">
    <property type="entry name" value="C2"/>
    <property type="match status" value="1"/>
</dbReference>
<dbReference type="Pfam" id="PF24656">
    <property type="entry name" value="CEPT76_peptidase"/>
    <property type="match status" value="2"/>
</dbReference>
<feature type="region of interest" description="Disordered" evidence="1">
    <location>
        <begin position="14"/>
        <end position="66"/>
    </location>
</feature>
<feature type="region of interest" description="Disordered" evidence="1">
    <location>
        <begin position="1561"/>
        <end position="1626"/>
    </location>
</feature>
<feature type="compositionally biased region" description="Polar residues" evidence="1">
    <location>
        <begin position="36"/>
        <end position="52"/>
    </location>
</feature>
<dbReference type="Pfam" id="PF15625">
    <property type="entry name" value="CC2D2AN-C2"/>
    <property type="match status" value="2"/>
</dbReference>
<evidence type="ECO:0000259" key="2">
    <source>
        <dbReference type="PROSITE" id="PS50004"/>
    </source>
</evidence>
<dbReference type="Pfam" id="PF24652">
    <property type="entry name" value="CEP76_C"/>
    <property type="match status" value="1"/>
</dbReference>
<dbReference type="InterPro" id="IPR056288">
    <property type="entry name" value="CEP76_C"/>
</dbReference>
<evidence type="ECO:0000256" key="1">
    <source>
        <dbReference type="SAM" id="MobiDB-lite"/>
    </source>
</evidence>
<sequence>MRSAAGAALAAVRLRSRSPSPARAASVLSIGPDPRQSASSTLVSRLVQQSQGIAEPPTSKYRRQSLTRYSSTNYARLETSQSADSLASALLAKEGQDGDARQHVDVGIVAGPQPSVSSSEAAEALSLVAAAAAAETPSNGGQGNTIKKSTKKRKKRNKRKEEEEDMEPMKDEDLAEFEKPVEDVMVVTELKKWIPNWKLIAQGESKILFHPMTHPLDLPPTWMDRVRNLEEEGIFVGALPAVPSHNVETMLHAISGERWLGPEKKVAIEPDPLQYVHNRPNAPIFLDSHEVEGIHADKPKWHRFDVEDPHAVHFDPETALELRPAFSAHEHARLLAGTAGTFILAVDLVGIQFCDHPLMIEEVRLANSIADIASTIRERRRANLVEFLTLKLDALRHEYTDFCRASPFSDLAVAAVESPSPGTDPASEAQAFLAIGAAPQDGQQAGIFAARPLRGAVLSRLRGAEQQERARIARLNDEATRWSLLQDIHAMRLLRDAEAQTDRLLEFKILKAWEALKAMRSSSGFSSTSLSVKIVVRQPASSDGQGELEREITAELAEMQDMHHIEQIRRRREYEQALEAWTAKHKEALEQRERRRSEREAMRLMRSSESALQLTSSTDLSTSSSNPLSAIHESRNLETVGEARATTEMSPDKHAAAGANTRAEEGGTSDGVEADRTTRHRKRLSMSSKFLPNLIDRVRSLSPTRRTKDPVDAPSVAENTQSAGAAPAKHAESLQVAQSQEAADNIDSSLSPTEPKTKAFNAKKIRSQITKRLEASRRPPGCPALSFVIEKGNHTTETAACPKHEASRRRELEATFVYLRFYCNNREVMRTVARPLDSASFALKFSGADDLCEAEHLVKAVSRQHGDSGPSKSAFCIKVSEPPRSLRVEIYEAGVFGDSFVGEVNVPIPEPSDHADALDREICLLQFTGRPFVPADLGGRTPKPTLALSGGVSDERWIGGILKLSASWAVFTPGSAMAPAHRRQLEWVADMRLDPNDPRNGDIMRLKALLRSVSGLENPSVASVQEYWHSRSVLRLGLPRWLHRMTLSIGVSLQSTPLAIIDFVVDNTKPPEDEPPSKRIELLAARHRREVLVREPVPIIEDDITPEIYEPVQRNDPGESETMDASWNTHTLRESTSRQPVDKSVRLGFIKRVRELQLVRKAQLARPISVDDYVREERMQPPPEQQNPLEMLFRPKRPLNPLRNDRRAAATSNPDSCRIVVQVLRGFNLPVRRATVKRVEAATQAPNAAPLVYVAPFVEIGFQQRKIRTATAEGQNPQWNETVYLDVSVPEDDFRADSLNDSDIGTEMLFVNLFDEVIVDLIVDERERATSVHHRREHVWLGSLQIPFSTIWEQSRIDGEFKIRLPPQSLGYERKQVETPAVGSTEASNETLLHLFVTLDPPLAQPSPLKLRFQSEEVPRLLRYATSWLASLEPLKRIVLATTLDLQGKTRLICRFVRPQEPPARLTTVAHLRRFVSMIPHIPNRTAFGCECSLWSNTQEILHVGAANAVEHAIVLCNFLLARGHDAYVLLGRGIPEGSTAYVLVKPEAASSLATTAAAAATSASAPDTAGKTAGRAAKSKRGEAGTLRREGTQTSLSLAPPNAQPGGKMQKSDSSKDLASPVATPKPAPLAPGWLLFHPVTGEEHDLTDAHLPLKQVGCVFNHENIWVNVQQDASPGRIHFRFENQGAWKPFFGPQFEKKDSKSIQPVHIKFHDPQPRFLTDLEAAIEAAVVAKIEEWRQGRVTRWNSRALKSLMARFEADVIAGVPVSRALESSPELTTIGNVYKLCGFPLNAPFTDIAALCALVHNTAVHVNHAMGVEFALAVHCHGYPSRFVSVWVYVASLVRHQWNSE</sequence>
<feature type="region of interest" description="Disordered" evidence="1">
    <location>
        <begin position="587"/>
        <end position="758"/>
    </location>
</feature>
<feature type="region of interest" description="Disordered" evidence="1">
    <location>
        <begin position="133"/>
        <end position="172"/>
    </location>
</feature>
<accession>A0ABR4N3J2</accession>